<evidence type="ECO:0000313" key="2">
    <source>
        <dbReference type="EMBL" id="MBC8557568.1"/>
    </source>
</evidence>
<organism evidence="2 3">
    <name type="scientific">Jutongia hominis</name>
    <dbReference type="NCBI Taxonomy" id="2763664"/>
    <lineage>
        <taxon>Bacteria</taxon>
        <taxon>Bacillati</taxon>
        <taxon>Bacillota</taxon>
        <taxon>Clostridia</taxon>
        <taxon>Lachnospirales</taxon>
        <taxon>Lachnospiraceae</taxon>
        <taxon>Jutongia</taxon>
    </lineage>
</organism>
<dbReference type="CDD" id="cd00761">
    <property type="entry name" value="Glyco_tranf_GTA_type"/>
    <property type="match status" value="1"/>
</dbReference>
<dbReference type="RefSeq" id="WP_022140617.1">
    <property type="nucleotide sequence ID" value="NZ_JACRSW010000030.1"/>
</dbReference>
<dbReference type="Gene3D" id="3.90.550.10">
    <property type="entry name" value="Spore Coat Polysaccharide Biosynthesis Protein SpsA, Chain A"/>
    <property type="match status" value="1"/>
</dbReference>
<dbReference type="InterPro" id="IPR029044">
    <property type="entry name" value="Nucleotide-diphossugar_trans"/>
</dbReference>
<name>A0ABR7MUS8_9FIRM</name>
<comment type="caution">
    <text evidence="2">The sequence shown here is derived from an EMBL/GenBank/DDBJ whole genome shotgun (WGS) entry which is preliminary data.</text>
</comment>
<gene>
    <name evidence="2" type="ORF">H8700_07585</name>
</gene>
<protein>
    <submittedName>
        <fullName evidence="2">Glycosyltransferase</fullName>
    </submittedName>
</protein>
<dbReference type="Proteomes" id="UP000637513">
    <property type="component" value="Unassembled WGS sequence"/>
</dbReference>
<evidence type="ECO:0000259" key="1">
    <source>
        <dbReference type="Pfam" id="PF00535"/>
    </source>
</evidence>
<evidence type="ECO:0000313" key="3">
    <source>
        <dbReference type="Proteomes" id="UP000637513"/>
    </source>
</evidence>
<accession>A0ABR7MUS8</accession>
<dbReference type="InterPro" id="IPR001173">
    <property type="entry name" value="Glyco_trans_2-like"/>
</dbReference>
<proteinExistence type="predicted"/>
<dbReference type="SUPFAM" id="SSF53448">
    <property type="entry name" value="Nucleotide-diphospho-sugar transferases"/>
    <property type="match status" value="1"/>
</dbReference>
<reference evidence="2 3" key="1">
    <citation type="submission" date="2020-08" db="EMBL/GenBank/DDBJ databases">
        <title>Genome public.</title>
        <authorList>
            <person name="Liu C."/>
            <person name="Sun Q."/>
        </authorList>
    </citation>
    <scope>NUCLEOTIDE SEQUENCE [LARGE SCALE GENOMIC DNA]</scope>
    <source>
        <strain evidence="2 3">BX3</strain>
    </source>
</reference>
<dbReference type="Pfam" id="PF00535">
    <property type="entry name" value="Glycos_transf_2"/>
    <property type="match status" value="1"/>
</dbReference>
<sequence length="327" mass="38194">MNHPKVSVILPVYNVEKYLKQCMDSIVNQTLKDIEIICVDDGSTDASLSILKEYEKEDDRVKVICQQNAGAGAARNNGLSIATGEYLSFLDSDDFFSLDMLEKSYAQAKKEDADLIVFRSDQYREDLDKIVKVSWTLREKALPPYRPMTHRTFTDNVFKVFVGWAWDKLFKREFVLEHELQFQEQRTSNDLLFVFSAIVLAKRITILDEPLAHQRRNNPNSLSNTREKSWQCFYNALTALKDNLVKFGLYKELEQDYINYGLHFSLWNLDTLTGAKKEVLFDKLKKEWFAALGIANKPKEYFYNKKEFAKFEKIMNQSFQEVYPDAK</sequence>
<dbReference type="PANTHER" id="PTHR22916">
    <property type="entry name" value="GLYCOSYLTRANSFERASE"/>
    <property type="match status" value="1"/>
</dbReference>
<keyword evidence="3" id="KW-1185">Reference proteome</keyword>
<feature type="domain" description="Glycosyltransferase 2-like" evidence="1">
    <location>
        <begin position="7"/>
        <end position="161"/>
    </location>
</feature>
<dbReference type="PANTHER" id="PTHR22916:SF3">
    <property type="entry name" value="UDP-GLCNAC:BETAGAL BETA-1,3-N-ACETYLGLUCOSAMINYLTRANSFERASE-LIKE PROTEIN 1"/>
    <property type="match status" value="1"/>
</dbReference>
<dbReference type="EMBL" id="JACRSW010000030">
    <property type="protein sequence ID" value="MBC8557568.1"/>
    <property type="molecule type" value="Genomic_DNA"/>
</dbReference>